<proteinExistence type="predicted"/>
<accession>A0A7G3B4Z3</accession>
<reference evidence="1" key="1">
    <citation type="journal article" date="2020" name="BMC">
        <title>Leishmania infection induces a limited differential gene expression in the sand fly midgut.</title>
        <authorList>
            <person name="Coutinho-Abreu I.V."/>
            <person name="Serafim T.D."/>
            <person name="Meneses C."/>
            <person name="Kamhawi S."/>
            <person name="Oliveira F."/>
            <person name="Valenzuela J.G."/>
        </authorList>
    </citation>
    <scope>NUCLEOTIDE SEQUENCE</scope>
    <source>
        <strain evidence="1">Jacobina</strain>
        <tissue evidence="1">Midgut</tissue>
    </source>
</reference>
<name>A0A7G3B4Z3_LUTLO</name>
<evidence type="ECO:0000313" key="1">
    <source>
        <dbReference type="EMBL" id="MBC1179368.1"/>
    </source>
</evidence>
<dbReference type="EMBL" id="GITU01010665">
    <property type="protein sequence ID" value="MBC1179368.1"/>
    <property type="molecule type" value="Transcribed_RNA"/>
</dbReference>
<sequence>MTFSSCRYLRLCMGTVCRSRSGFCVASISSQIACLSNSARFFSKSKSSSIMGSSTGVPKVSFLLLYCLLDFFRSFLKLPLPLPFPFFIIEPPPAISSGFDALRTPKLFSNCCCFVG</sequence>
<protein>
    <submittedName>
        <fullName evidence="1">Uncharacterized protein</fullName>
    </submittedName>
</protein>
<dbReference type="AlphaFoldDB" id="A0A7G3B4Z3"/>
<organism evidence="1">
    <name type="scientific">Lutzomyia longipalpis</name>
    <name type="common">Sand fly</name>
    <dbReference type="NCBI Taxonomy" id="7200"/>
    <lineage>
        <taxon>Eukaryota</taxon>
        <taxon>Metazoa</taxon>
        <taxon>Ecdysozoa</taxon>
        <taxon>Arthropoda</taxon>
        <taxon>Hexapoda</taxon>
        <taxon>Insecta</taxon>
        <taxon>Pterygota</taxon>
        <taxon>Neoptera</taxon>
        <taxon>Endopterygota</taxon>
        <taxon>Diptera</taxon>
        <taxon>Nematocera</taxon>
        <taxon>Psychodoidea</taxon>
        <taxon>Psychodidae</taxon>
        <taxon>Lutzomyia</taxon>
        <taxon>Lutzomyia</taxon>
    </lineage>
</organism>